<proteinExistence type="predicted"/>
<dbReference type="RefSeq" id="WP_317903386.1">
    <property type="nucleotide sequence ID" value="NZ_JAIRBC010000027.1"/>
</dbReference>
<organism evidence="1 2">
    <name type="scientific">Cerina litoralis</name>
    <dbReference type="NCBI Taxonomy" id="2874477"/>
    <lineage>
        <taxon>Bacteria</taxon>
        <taxon>Pseudomonadati</taxon>
        <taxon>Bacteroidota</taxon>
        <taxon>Flavobacteriia</taxon>
        <taxon>Flavobacteriales</taxon>
        <taxon>Flavobacteriaceae</taxon>
        <taxon>Cerina</taxon>
    </lineage>
</organism>
<dbReference type="Proteomes" id="UP001200642">
    <property type="component" value="Unassembled WGS sequence"/>
</dbReference>
<dbReference type="EMBL" id="JAIRBC010000027">
    <property type="protein sequence ID" value="MCG2462247.1"/>
    <property type="molecule type" value="Genomic_DNA"/>
</dbReference>
<sequence length="141" mass="16656">MKNNRMQTDQYNEVELLHLESQQWTSSLNFIKDEIVFIGHLLDSYIFEPDTPNLFERLQDYRDSLKNIISTTSEVCKQISIHDNDLGGMLECKDKSFDQAYCHRHDQLKATVVELMMDFQNFKADIFNYAGGILRKRKPMR</sequence>
<evidence type="ECO:0000313" key="2">
    <source>
        <dbReference type="Proteomes" id="UP001200642"/>
    </source>
</evidence>
<comment type="caution">
    <text evidence="1">The sequence shown here is derived from an EMBL/GenBank/DDBJ whole genome shotgun (WGS) entry which is preliminary data.</text>
</comment>
<evidence type="ECO:0000313" key="1">
    <source>
        <dbReference type="EMBL" id="MCG2462247.1"/>
    </source>
</evidence>
<keyword evidence="2" id="KW-1185">Reference proteome</keyword>
<name>A0AAE3EYV5_9FLAO</name>
<protein>
    <submittedName>
        <fullName evidence="1">Uncharacterized protein</fullName>
    </submittedName>
</protein>
<dbReference type="AlphaFoldDB" id="A0AAE3EYV5"/>
<accession>A0AAE3EYV5</accession>
<reference evidence="1" key="1">
    <citation type="submission" date="2023-02" db="EMBL/GenBank/DDBJ databases">
        <title>Genome of Flavobacteriaceae gen. nov. sp. strain F89.</title>
        <authorList>
            <person name="Wang Y."/>
        </authorList>
    </citation>
    <scope>NUCLEOTIDE SEQUENCE</scope>
    <source>
        <strain evidence="1">F89</strain>
    </source>
</reference>
<gene>
    <name evidence="1" type="ORF">K8352_15915</name>
</gene>